<dbReference type="PANTHER" id="PTHR43252">
    <property type="entry name" value="TRANSCRIPTIONAL REGULATOR YQJI"/>
    <property type="match status" value="1"/>
</dbReference>
<dbReference type="InterPro" id="IPR005149">
    <property type="entry name" value="Tscrpt_reg_PadR_N"/>
</dbReference>
<dbReference type="Gene3D" id="1.10.10.10">
    <property type="entry name" value="Winged helix-like DNA-binding domain superfamily/Winged helix DNA-binding domain"/>
    <property type="match status" value="1"/>
</dbReference>
<dbReference type="CDD" id="cd00090">
    <property type="entry name" value="HTH_ARSR"/>
    <property type="match status" value="1"/>
</dbReference>
<dbReference type="EMBL" id="BNJK01000002">
    <property type="protein sequence ID" value="GHO99719.1"/>
    <property type="molecule type" value="Genomic_DNA"/>
</dbReference>
<feature type="region of interest" description="Disordered" evidence="1">
    <location>
        <begin position="236"/>
        <end position="260"/>
    </location>
</feature>
<dbReference type="AlphaFoldDB" id="A0A8J3IPT4"/>
<protein>
    <recommendedName>
        <fullName evidence="2">Transcription regulator PadR N-terminal domain-containing protein</fullName>
    </recommendedName>
</protein>
<dbReference type="InterPro" id="IPR036390">
    <property type="entry name" value="WH_DNA-bd_sf"/>
</dbReference>
<dbReference type="Pfam" id="PF03551">
    <property type="entry name" value="PadR"/>
    <property type="match status" value="1"/>
</dbReference>
<feature type="domain" description="Transcription regulator PadR N-terminal" evidence="2">
    <location>
        <begin position="92"/>
        <end position="161"/>
    </location>
</feature>
<evidence type="ECO:0000313" key="4">
    <source>
        <dbReference type="Proteomes" id="UP000597444"/>
    </source>
</evidence>
<dbReference type="InterPro" id="IPR036388">
    <property type="entry name" value="WH-like_DNA-bd_sf"/>
</dbReference>
<proteinExistence type="predicted"/>
<dbReference type="Proteomes" id="UP000597444">
    <property type="component" value="Unassembled WGS sequence"/>
</dbReference>
<evidence type="ECO:0000313" key="3">
    <source>
        <dbReference type="EMBL" id="GHO99719.1"/>
    </source>
</evidence>
<dbReference type="InterPro" id="IPR011991">
    <property type="entry name" value="ArsR-like_HTH"/>
</dbReference>
<evidence type="ECO:0000256" key="1">
    <source>
        <dbReference type="SAM" id="MobiDB-lite"/>
    </source>
</evidence>
<dbReference type="SUPFAM" id="SSF46785">
    <property type="entry name" value="Winged helix' DNA-binding domain"/>
    <property type="match status" value="1"/>
</dbReference>
<comment type="caution">
    <text evidence="3">The sequence shown here is derived from an EMBL/GenBank/DDBJ whole genome shotgun (WGS) entry which is preliminary data.</text>
</comment>
<name>A0A8J3IPT4_9CHLR</name>
<sequence length="260" mass="29320">MFHNFGKGFAYQTQQGGDWGAWTPPWMQDEVDPRERRGHHRFHEHHGRHEHSFGMHGRRPFGRRGPFGEGGPRGPFGEGRRFFGRGDVKFALLELLRERPMYGYEIMKALEEKSGGFYTPSAGTIYPTLQMLEDRGFVTVQETEGKKTYAITDAGRAFLAEQQKEDESFAGAPWRRGFGGRRGFFNDPTIQALGSEAAEVARLFAIVARSSFDNPEQLARVRALLETTRQELKDLIYGANSSTTSEPKTDTGEAPEVEQA</sequence>
<gene>
    <name evidence="3" type="ORF">KSF_097670</name>
</gene>
<dbReference type="RefSeq" id="WP_220210347.1">
    <property type="nucleotide sequence ID" value="NZ_BNJK01000002.1"/>
</dbReference>
<keyword evidence="4" id="KW-1185">Reference proteome</keyword>
<dbReference type="PANTHER" id="PTHR43252:SF2">
    <property type="entry name" value="TRANSCRIPTION REGULATOR, PADR-LIKE FAMILY"/>
    <property type="match status" value="1"/>
</dbReference>
<accession>A0A8J3IPT4</accession>
<evidence type="ECO:0000259" key="2">
    <source>
        <dbReference type="Pfam" id="PF03551"/>
    </source>
</evidence>
<reference evidence="3" key="1">
    <citation type="submission" date="2020-10" db="EMBL/GenBank/DDBJ databases">
        <title>Taxonomic study of unclassified bacteria belonging to the class Ktedonobacteria.</title>
        <authorList>
            <person name="Yabe S."/>
            <person name="Wang C.M."/>
            <person name="Zheng Y."/>
            <person name="Sakai Y."/>
            <person name="Cavaletti L."/>
            <person name="Monciardini P."/>
            <person name="Donadio S."/>
        </authorList>
    </citation>
    <scope>NUCLEOTIDE SEQUENCE</scope>
    <source>
        <strain evidence="3">ID150040</strain>
    </source>
</reference>
<organism evidence="3 4">
    <name type="scientific">Reticulibacter mediterranei</name>
    <dbReference type="NCBI Taxonomy" id="2778369"/>
    <lineage>
        <taxon>Bacteria</taxon>
        <taxon>Bacillati</taxon>
        <taxon>Chloroflexota</taxon>
        <taxon>Ktedonobacteria</taxon>
        <taxon>Ktedonobacterales</taxon>
        <taxon>Reticulibacteraceae</taxon>
        <taxon>Reticulibacter</taxon>
    </lineage>
</organism>